<gene>
    <name evidence="3" type="ORF">MTAB308_1467</name>
</gene>
<dbReference type="AlphaFoldDB" id="A0A2U3N906"/>
<evidence type="ECO:0000256" key="1">
    <source>
        <dbReference type="ARBA" id="ARBA00022723"/>
    </source>
</evidence>
<feature type="domain" description="HpcH/HpaI aldolase/citrate lyase" evidence="2">
    <location>
        <begin position="36"/>
        <end position="180"/>
    </location>
</feature>
<dbReference type="InterPro" id="IPR005000">
    <property type="entry name" value="Aldolase/citrate-lyase_domain"/>
</dbReference>
<dbReference type="Pfam" id="PF03328">
    <property type="entry name" value="HpcH_HpaI"/>
    <property type="match status" value="1"/>
</dbReference>
<keyword evidence="4" id="KW-1185">Reference proteome</keyword>
<evidence type="ECO:0000313" key="4">
    <source>
        <dbReference type="Proteomes" id="UP000241595"/>
    </source>
</evidence>
<sequence length="272" mass="30222">VNKTERQMAEILHIGKEKHGVVSVKAEFEAEGTRIDELLRLVDIARSAGLPLTVKIGGCEAMRDLLEAKQIGVRYIVAPMVESAYALSKYIAAKNSVYDEDEELDTDFLFNLETITGYNNLDEMLEIASKNRGVHGVVFGRHDFASSLGLDREGINTPRVTEYVTSAAYKVKEAGLDFVVGGAVSSDALDSIREVAGAYLTRFETRKVVFDGSATTIASVADGLLNAVHFELLWLLNKRDYYGRITQEDAKRIEMLESHWHILSGDLEHQPR</sequence>
<dbReference type="GO" id="GO:0046872">
    <property type="term" value="F:metal ion binding"/>
    <property type="evidence" value="ECO:0007669"/>
    <property type="project" value="UniProtKB-KW"/>
</dbReference>
<protein>
    <submittedName>
        <fullName evidence="3">2-keto-3-deoxy-L-rhamnonate aldolase RhmA</fullName>
    </submittedName>
</protein>
<feature type="non-terminal residue" evidence="3">
    <location>
        <position position="1"/>
    </location>
</feature>
<keyword evidence="1" id="KW-0479">Metal-binding</keyword>
<dbReference type="EMBL" id="FTRV01000010">
    <property type="protein sequence ID" value="SPM27982.1"/>
    <property type="molecule type" value="Genomic_DNA"/>
</dbReference>
<reference evidence="3 4" key="1">
    <citation type="submission" date="2017-01" db="EMBL/GenBank/DDBJ databases">
        <authorList>
            <consortium name="Urmite Genomes"/>
        </authorList>
    </citation>
    <scope>NUCLEOTIDE SEQUENCE [LARGE SCALE GENOMIC DNA]</scope>
    <source>
        <strain evidence="3 4">AB308</strain>
    </source>
</reference>
<dbReference type="InterPro" id="IPR040442">
    <property type="entry name" value="Pyrv_kinase-like_dom_sf"/>
</dbReference>
<dbReference type="SUPFAM" id="SSF51621">
    <property type="entry name" value="Phosphoenolpyruvate/pyruvate domain"/>
    <property type="match status" value="1"/>
</dbReference>
<evidence type="ECO:0000313" key="3">
    <source>
        <dbReference type="EMBL" id="SPM27982.1"/>
    </source>
</evidence>
<dbReference type="Gene3D" id="3.20.20.60">
    <property type="entry name" value="Phosphoenolpyruvate-binding domains"/>
    <property type="match status" value="1"/>
</dbReference>
<dbReference type="Proteomes" id="UP000241595">
    <property type="component" value="Unassembled WGS sequence"/>
</dbReference>
<organism evidence="3 4">
    <name type="scientific">Mycobacterium terramassiliense</name>
    <dbReference type="NCBI Taxonomy" id="1841859"/>
    <lineage>
        <taxon>Bacteria</taxon>
        <taxon>Bacillati</taxon>
        <taxon>Actinomycetota</taxon>
        <taxon>Actinomycetes</taxon>
        <taxon>Mycobacteriales</taxon>
        <taxon>Mycobacteriaceae</taxon>
        <taxon>Mycobacterium</taxon>
    </lineage>
</organism>
<evidence type="ECO:0000259" key="2">
    <source>
        <dbReference type="Pfam" id="PF03328"/>
    </source>
</evidence>
<accession>A0A2U3N906</accession>
<dbReference type="InterPro" id="IPR015813">
    <property type="entry name" value="Pyrv/PenolPyrv_kinase-like_dom"/>
</dbReference>
<dbReference type="STRING" id="1841859.GCA_900157385_01464"/>
<name>A0A2U3N906_9MYCO</name>
<proteinExistence type="predicted"/>
<dbReference type="GO" id="GO:0003824">
    <property type="term" value="F:catalytic activity"/>
    <property type="evidence" value="ECO:0007669"/>
    <property type="project" value="InterPro"/>
</dbReference>